<dbReference type="EMBL" id="CAUYUJ010008080">
    <property type="protein sequence ID" value="CAK0822805.1"/>
    <property type="molecule type" value="Genomic_DNA"/>
</dbReference>
<evidence type="ECO:0000256" key="2">
    <source>
        <dbReference type="SAM" id="Phobius"/>
    </source>
</evidence>
<keyword evidence="4" id="KW-1185">Reference proteome</keyword>
<dbReference type="Proteomes" id="UP001189429">
    <property type="component" value="Unassembled WGS sequence"/>
</dbReference>
<proteinExistence type="predicted"/>
<protein>
    <recommendedName>
        <fullName evidence="5">Transmembrane protein 107</fullName>
    </recommendedName>
</protein>
<gene>
    <name evidence="3" type="ORF">PCOR1329_LOCUS23726</name>
</gene>
<name>A0ABN9RU02_9DINO</name>
<feature type="transmembrane region" description="Helical" evidence="2">
    <location>
        <begin position="188"/>
        <end position="212"/>
    </location>
</feature>
<feature type="transmembrane region" description="Helical" evidence="2">
    <location>
        <begin position="83"/>
        <end position="108"/>
    </location>
</feature>
<evidence type="ECO:0008006" key="5">
    <source>
        <dbReference type="Google" id="ProtNLM"/>
    </source>
</evidence>
<sequence>MWRVSGMILKNCASQKKRDRGYHRQQISGRAEHHERDIEEEHRGTESYHQGHVFSTTVVSVMSNALLTFAEFSCVVHRLLRSVFVRGAIVVAAEAALVAVVATLPYALEANGGVWTLFVVQSPGVFLATALATILARRAALADNPALRDAVRLASTAGALLSTAMVLSFVECSIGFEHGFFPGWWGFPWLHICIHLLEQVGIYIFGVGIAALDAALADPAQEG</sequence>
<keyword evidence="2" id="KW-0472">Membrane</keyword>
<feature type="region of interest" description="Disordered" evidence="1">
    <location>
        <begin position="15"/>
        <end position="46"/>
    </location>
</feature>
<feature type="transmembrane region" description="Helical" evidence="2">
    <location>
        <begin position="157"/>
        <end position="176"/>
    </location>
</feature>
<organism evidence="3 4">
    <name type="scientific">Prorocentrum cordatum</name>
    <dbReference type="NCBI Taxonomy" id="2364126"/>
    <lineage>
        <taxon>Eukaryota</taxon>
        <taxon>Sar</taxon>
        <taxon>Alveolata</taxon>
        <taxon>Dinophyceae</taxon>
        <taxon>Prorocentrales</taxon>
        <taxon>Prorocentraceae</taxon>
        <taxon>Prorocentrum</taxon>
    </lineage>
</organism>
<feature type="non-terminal residue" evidence="3">
    <location>
        <position position="223"/>
    </location>
</feature>
<keyword evidence="2" id="KW-0812">Transmembrane</keyword>
<comment type="caution">
    <text evidence="3">The sequence shown here is derived from an EMBL/GenBank/DDBJ whole genome shotgun (WGS) entry which is preliminary data.</text>
</comment>
<feature type="transmembrane region" description="Helical" evidence="2">
    <location>
        <begin position="114"/>
        <end position="136"/>
    </location>
</feature>
<evidence type="ECO:0000313" key="3">
    <source>
        <dbReference type="EMBL" id="CAK0822805.1"/>
    </source>
</evidence>
<feature type="compositionally biased region" description="Basic and acidic residues" evidence="1">
    <location>
        <begin position="30"/>
        <end position="46"/>
    </location>
</feature>
<reference evidence="3" key="1">
    <citation type="submission" date="2023-10" db="EMBL/GenBank/DDBJ databases">
        <authorList>
            <person name="Chen Y."/>
            <person name="Shah S."/>
            <person name="Dougan E. K."/>
            <person name="Thang M."/>
            <person name="Chan C."/>
        </authorList>
    </citation>
    <scope>NUCLEOTIDE SEQUENCE [LARGE SCALE GENOMIC DNA]</scope>
</reference>
<accession>A0ABN9RU02</accession>
<evidence type="ECO:0000313" key="4">
    <source>
        <dbReference type="Proteomes" id="UP001189429"/>
    </source>
</evidence>
<keyword evidence="2" id="KW-1133">Transmembrane helix</keyword>
<evidence type="ECO:0000256" key="1">
    <source>
        <dbReference type="SAM" id="MobiDB-lite"/>
    </source>
</evidence>